<feature type="region of interest" description="Disordered" evidence="3">
    <location>
        <begin position="1"/>
        <end position="37"/>
    </location>
</feature>
<name>A0A177EWQ1_9EURO</name>
<reference evidence="4 5" key="1">
    <citation type="submission" date="2016-03" db="EMBL/GenBank/DDBJ databases">
        <title>Draft genome sequence of the Fonsecaea monophora CBS 269.37.</title>
        <authorList>
            <person name="Bombassaro A."/>
            <person name="Vinicius W.A."/>
            <person name="De Hoog S."/>
            <person name="Sun J."/>
            <person name="Souza E.M."/>
            <person name="Raittz R.T."/>
            <person name="Costa F."/>
            <person name="Leao A.C."/>
            <person name="Tadra-Sfeir M.Z."/>
            <person name="Baura V."/>
            <person name="Balsanelli E."/>
            <person name="Pedrosa F.O."/>
            <person name="Moreno L.F."/>
            <person name="Steffens M.B."/>
            <person name="Xi L."/>
            <person name="Bocca A.L."/>
            <person name="Felipe M.S."/>
            <person name="Teixeira M."/>
            <person name="Telles Filho F.Q."/>
            <person name="Azevedo C.M."/>
            <person name="Gomes R."/>
            <person name="Vicente V.A."/>
        </authorList>
    </citation>
    <scope>NUCLEOTIDE SEQUENCE [LARGE SCALE GENOMIC DNA]</scope>
    <source>
        <strain evidence="4 5">CBS 269.37</strain>
    </source>
</reference>
<dbReference type="InterPro" id="IPR029063">
    <property type="entry name" value="SAM-dependent_MTases_sf"/>
</dbReference>
<keyword evidence="1" id="KW-0489">Methyltransferase</keyword>
<keyword evidence="5" id="KW-1185">Reference proteome</keyword>
<evidence type="ECO:0000256" key="1">
    <source>
        <dbReference type="ARBA" id="ARBA00022603"/>
    </source>
</evidence>
<protein>
    <recommendedName>
        <fullName evidence="6">DNA (cytosine-5-)-methyltransferase</fullName>
    </recommendedName>
</protein>
<dbReference type="EMBL" id="LVKK01000091">
    <property type="protein sequence ID" value="OAG36473.1"/>
    <property type="molecule type" value="Genomic_DNA"/>
</dbReference>
<keyword evidence="2" id="KW-0808">Transferase</keyword>
<evidence type="ECO:0000256" key="3">
    <source>
        <dbReference type="SAM" id="MobiDB-lite"/>
    </source>
</evidence>
<proteinExistence type="predicted"/>
<feature type="region of interest" description="Disordered" evidence="3">
    <location>
        <begin position="656"/>
        <end position="677"/>
    </location>
</feature>
<evidence type="ECO:0000256" key="2">
    <source>
        <dbReference type="ARBA" id="ARBA00022679"/>
    </source>
</evidence>
<sequence>MKFEDDGEEFHTSHSQFEDNDDGGGFYTSEPQFDDRDDRDVLKPGVHHLGLTKTFTPAWGPRDAFREFYQNWKDGIIESFGVDPHSIKPIFVRNDDEEIHITVSDNTAASMASGRGRPLGYIRFQAKQGSLELTNFRAKLDRKHLDLGETSKRGNKALAGGHGEGFKLAALVMRRNGHSVRFETNSFCWNFNFRGTRPRLCCVLSEPGPKLIREQREEYKRRLMAGDTQRGLTSHIWEDMTVKIGKSRDREGSQKVSEEDFRKWMEVSIDLDPPESTGIVRTTTGDLILDPRFRGRIYLHGLLVSQTSDDAQNDEGLCFGYNFYEGTINRDRQRMASPHEEAKALASIWTQAIQLKGDSVIDAFVKLFAEDEAARDVEHSYKFISRLTAQSICRRLKESQPDAFFYSERDASRQNATTDEDIILTELKKKPLKLGKKLWTILRQEPPLMRTPLEERDHLFGTSQPIKPDMDIFSLSIIHALNGSFAQDPRMGNIRIEFVDGANTDIDLLYSSDQALLQIHAKWLDVVRVHQESSCEFFQVAGQQMTDESAFFCDHVVQDLLEAAFDEIREQLELTPVTAARLRRQAVEYLRKMPRAIKMSSANGGRKIKVEWAGNESGAFMLRYGANIHYWVTLHKERSCRQRKTEVLNVAGVRFSEPSQASGQPEQAEGPCDCPTRTVSQAHSEVIFDGLDPSEVYFPMVSRAEAPSFFGLPPTSVDEVSDTDMDIHMDLDLEPEPCLKSDTSEDDSDVGQESRVPPRDHPQVHPRVHPWAPNLVGRPKVNSLETTRLQKDEQDWLAWHRQHLQSGSSSVPRESSQLDVMLLFALLSEDLNITFEKNHYYRIQLGDEEGEQIILVHDISQSINIPSERRYFFRVTKYSALSSILPYEQPREIGNPALVDQEVVLHFSNFDKMRTSQDAETISLDDIRSAQRVSTGISHVSRYHPDMDPQRLFCRFAVSKASTDGGVTTTTPLASHLLLHDGYHRERPSLRSDVVPVAFDLSPSVLGVSEGFAGMGFKIQAAFGLDESRHHTWRNRHLVATCFDGTICNVLKDFDSGRLLPPPQPIPAPPKVLLFAPEHQCFRLNTQNHQMPTLLQFLKPLDGVDKAVEVLKPDFVVMLLPLAVCHPSAVVRFSSTRLGLLERGFAVHSMVISLRDYGLPQERSILTVVASPFGVPLSWKFDRYTTRSEQPSTIGSLIEDLAFKNPRVRTDSNTGFVCLRPAVEGSEAEASTVSHVYNHYTGIRVASDAETISMAGSIPFSLFNDQKQWIHPVRQDRVTVRELARVQGIPDELQFLGSREEQYETVCKAIPPVVTKMIAHTIFKAIGYSRVVTVSVAEASPRRNKRARA</sequence>
<dbReference type="RefSeq" id="XP_022508425.1">
    <property type="nucleotide sequence ID" value="XM_022659302.1"/>
</dbReference>
<dbReference type="InterPro" id="IPR001525">
    <property type="entry name" value="C5_MeTfrase"/>
</dbReference>
<organism evidence="4 5">
    <name type="scientific">Fonsecaea monophora</name>
    <dbReference type="NCBI Taxonomy" id="254056"/>
    <lineage>
        <taxon>Eukaryota</taxon>
        <taxon>Fungi</taxon>
        <taxon>Dikarya</taxon>
        <taxon>Ascomycota</taxon>
        <taxon>Pezizomycotina</taxon>
        <taxon>Eurotiomycetes</taxon>
        <taxon>Chaetothyriomycetidae</taxon>
        <taxon>Chaetothyriales</taxon>
        <taxon>Herpotrichiellaceae</taxon>
        <taxon>Fonsecaea</taxon>
    </lineage>
</organism>
<dbReference type="Pfam" id="PF00145">
    <property type="entry name" value="DNA_methylase"/>
    <property type="match status" value="1"/>
</dbReference>
<feature type="compositionally biased region" description="Basic and acidic residues" evidence="3">
    <location>
        <begin position="1"/>
        <end position="12"/>
    </location>
</feature>
<evidence type="ECO:0008006" key="6">
    <source>
        <dbReference type="Google" id="ProtNLM"/>
    </source>
</evidence>
<dbReference type="GO" id="GO:0032259">
    <property type="term" value="P:methylation"/>
    <property type="evidence" value="ECO:0007669"/>
    <property type="project" value="UniProtKB-KW"/>
</dbReference>
<gene>
    <name evidence="4" type="ORF">AYO21_09366</name>
</gene>
<accession>A0A177EWQ1</accession>
<dbReference type="SUPFAM" id="SSF53335">
    <property type="entry name" value="S-adenosyl-L-methionine-dependent methyltransferases"/>
    <property type="match status" value="1"/>
</dbReference>
<dbReference type="Proteomes" id="UP000077002">
    <property type="component" value="Unassembled WGS sequence"/>
</dbReference>
<evidence type="ECO:0000313" key="5">
    <source>
        <dbReference type="Proteomes" id="UP000077002"/>
    </source>
</evidence>
<feature type="region of interest" description="Disordered" evidence="3">
    <location>
        <begin position="735"/>
        <end position="778"/>
    </location>
</feature>
<evidence type="ECO:0000313" key="4">
    <source>
        <dbReference type="EMBL" id="OAG36473.1"/>
    </source>
</evidence>
<dbReference type="GO" id="GO:0008168">
    <property type="term" value="F:methyltransferase activity"/>
    <property type="evidence" value="ECO:0007669"/>
    <property type="project" value="UniProtKB-KW"/>
</dbReference>
<dbReference type="GeneID" id="34604502"/>
<comment type="caution">
    <text evidence="4">The sequence shown here is derived from an EMBL/GenBank/DDBJ whole genome shotgun (WGS) entry which is preliminary data.</text>
</comment>
<dbReference type="Gene3D" id="3.90.120.10">
    <property type="entry name" value="DNA Methylase, subunit A, domain 2"/>
    <property type="match status" value="1"/>
</dbReference>
<dbReference type="OrthoDB" id="5376140at2759"/>